<feature type="domain" description="GST N-terminal" evidence="6">
    <location>
        <begin position="1"/>
        <end position="78"/>
    </location>
</feature>
<evidence type="ECO:0000256" key="4">
    <source>
        <dbReference type="ARBA" id="ARBA00047960"/>
    </source>
</evidence>
<evidence type="ECO:0000313" key="11">
    <source>
        <dbReference type="Proteomes" id="UP001162541"/>
    </source>
</evidence>
<dbReference type="AlphaFoldDB" id="A0A176VRZ6"/>
<feature type="domain" description="GST C-terminal" evidence="7">
    <location>
        <begin position="85"/>
        <end position="215"/>
    </location>
</feature>
<evidence type="ECO:0000256" key="3">
    <source>
        <dbReference type="ARBA" id="ARBA00022679"/>
    </source>
</evidence>
<dbReference type="Pfam" id="PF00043">
    <property type="entry name" value="GST_C"/>
    <property type="match status" value="1"/>
</dbReference>
<protein>
    <recommendedName>
        <fullName evidence="2">glutathione transferase</fullName>
        <ecNumber evidence="2">2.5.1.18</ecNumber>
    </recommendedName>
</protein>
<dbReference type="SFLD" id="SFLDG00358">
    <property type="entry name" value="Main_(cytGST)"/>
    <property type="match status" value="1"/>
</dbReference>
<dbReference type="SUPFAM" id="SSF47616">
    <property type="entry name" value="GST C-terminal domain-like"/>
    <property type="match status" value="1"/>
</dbReference>
<dbReference type="EMBL" id="AP019870">
    <property type="protein sequence ID" value="BBN10074.1"/>
    <property type="molecule type" value="Genomic_DNA"/>
</dbReference>
<evidence type="ECO:0000256" key="5">
    <source>
        <dbReference type="SAM" id="SignalP"/>
    </source>
</evidence>
<evidence type="ECO:0000259" key="7">
    <source>
        <dbReference type="PROSITE" id="PS50405"/>
    </source>
</evidence>
<dbReference type="PROSITE" id="PS50405">
    <property type="entry name" value="GST_CTER"/>
    <property type="match status" value="1"/>
</dbReference>
<dbReference type="GO" id="GO:0004364">
    <property type="term" value="F:glutathione transferase activity"/>
    <property type="evidence" value="ECO:0007669"/>
    <property type="project" value="UniProtKB-EC"/>
</dbReference>
<evidence type="ECO:0000256" key="1">
    <source>
        <dbReference type="ARBA" id="ARBA00010128"/>
    </source>
</evidence>
<dbReference type="PANTHER" id="PTHR43900">
    <property type="entry name" value="GLUTATHIONE S-TRANSFERASE RHO"/>
    <property type="match status" value="1"/>
</dbReference>
<accession>A0A176VRZ6</accession>
<dbReference type="InterPro" id="IPR040079">
    <property type="entry name" value="Glutathione_S-Trfase"/>
</dbReference>
<dbReference type="EC" id="2.5.1.18" evidence="2"/>
<evidence type="ECO:0000313" key="10">
    <source>
        <dbReference type="Proteomes" id="UP000077202"/>
    </source>
</evidence>
<dbReference type="SUPFAM" id="SSF52833">
    <property type="entry name" value="Thioredoxin-like"/>
    <property type="match status" value="1"/>
</dbReference>
<feature type="signal peptide" evidence="5">
    <location>
        <begin position="1"/>
        <end position="18"/>
    </location>
</feature>
<dbReference type="InterPro" id="IPR036249">
    <property type="entry name" value="Thioredoxin-like_sf"/>
</dbReference>
<dbReference type="GO" id="GO:0043295">
    <property type="term" value="F:glutathione binding"/>
    <property type="evidence" value="ECO:0007669"/>
    <property type="project" value="TreeGrafter"/>
</dbReference>
<dbReference type="EMBL" id="LVLJ01002920">
    <property type="protein sequence ID" value="OAE23183.1"/>
    <property type="molecule type" value="Genomic_DNA"/>
</dbReference>
<dbReference type="Gene3D" id="1.20.1050.10">
    <property type="match status" value="1"/>
</dbReference>
<dbReference type="GO" id="GO:0009636">
    <property type="term" value="P:response to toxic substance"/>
    <property type="evidence" value="ECO:0007669"/>
    <property type="project" value="UniProtKB-ARBA"/>
</dbReference>
<evidence type="ECO:0000256" key="2">
    <source>
        <dbReference type="ARBA" id="ARBA00012452"/>
    </source>
</evidence>
<dbReference type="Gene3D" id="3.40.30.10">
    <property type="entry name" value="Glutaredoxin"/>
    <property type="match status" value="1"/>
</dbReference>
<name>A0A176VRZ6_MARPO</name>
<keyword evidence="10" id="KW-1185">Reference proteome</keyword>
<dbReference type="Proteomes" id="UP000077202">
    <property type="component" value="Unassembled WGS sequence"/>
</dbReference>
<dbReference type="InterPro" id="IPR010987">
    <property type="entry name" value="Glutathione-S-Trfase_C-like"/>
</dbReference>
<organism evidence="9 10">
    <name type="scientific">Marchantia polymorpha subsp. ruderalis</name>
    <dbReference type="NCBI Taxonomy" id="1480154"/>
    <lineage>
        <taxon>Eukaryota</taxon>
        <taxon>Viridiplantae</taxon>
        <taxon>Streptophyta</taxon>
        <taxon>Embryophyta</taxon>
        <taxon>Marchantiophyta</taxon>
        <taxon>Marchantiopsida</taxon>
        <taxon>Marchantiidae</taxon>
        <taxon>Marchantiales</taxon>
        <taxon>Marchantiaceae</taxon>
        <taxon>Marchantia</taxon>
    </lineage>
</organism>
<comment type="similarity">
    <text evidence="1">Belongs to the GST superfamily. Phi family.</text>
</comment>
<evidence type="ECO:0000313" key="9">
    <source>
        <dbReference type="EMBL" id="OAE23183.1"/>
    </source>
</evidence>
<reference evidence="11" key="3">
    <citation type="journal article" date="2020" name="Curr. Biol.">
        <title>Chromatin organization in early land plants reveals an ancestral association between H3K27me3, transposons, and constitutive heterochromatin.</title>
        <authorList>
            <person name="Montgomery S.A."/>
            <person name="Tanizawa Y."/>
            <person name="Galik B."/>
            <person name="Wang N."/>
            <person name="Ito T."/>
            <person name="Mochizuki T."/>
            <person name="Akimcheva S."/>
            <person name="Bowman J.L."/>
            <person name="Cognat V."/>
            <person name="Marechal-Drouard L."/>
            <person name="Ekker H."/>
            <person name="Hong S.F."/>
            <person name="Kohchi T."/>
            <person name="Lin S.S."/>
            <person name="Liu L.D."/>
            <person name="Nakamura Y."/>
            <person name="Valeeva L.R."/>
            <person name="Shakirov E.V."/>
            <person name="Shippen D.E."/>
            <person name="Wei W.L."/>
            <person name="Yagura M."/>
            <person name="Yamaoka S."/>
            <person name="Yamato K.T."/>
            <person name="Liu C."/>
            <person name="Berger F."/>
        </authorList>
    </citation>
    <scope>NUCLEOTIDE SEQUENCE [LARGE SCALE GENOMIC DNA]</scope>
    <source>
        <strain evidence="11">Tak-1</strain>
    </source>
</reference>
<comment type="catalytic activity">
    <reaction evidence="4">
        <text>RX + glutathione = an S-substituted glutathione + a halide anion + H(+)</text>
        <dbReference type="Rhea" id="RHEA:16437"/>
        <dbReference type="ChEBI" id="CHEBI:15378"/>
        <dbReference type="ChEBI" id="CHEBI:16042"/>
        <dbReference type="ChEBI" id="CHEBI:17792"/>
        <dbReference type="ChEBI" id="CHEBI:57925"/>
        <dbReference type="ChEBI" id="CHEBI:90779"/>
        <dbReference type="EC" id="2.5.1.18"/>
    </reaction>
</comment>
<sequence length="216" mass="24589">MANTIFGSLLSPFVQTVALTLYEKGQEFESVVSDYKSAEYKATLNPFGKVPSFKDQDITLYESKAIARYIANKYEGQGTPLFGTTPHETALAEQWLEIHSHHFLAPLNVIGEELRKKSTDPNFDFTVMDTALAAQGKTLDVYEARLSESKYLAGDHYTLADLVHLPIFFILTVVLDEERRKIITNRPHLNAWFEDMKSRPAWKKVEQPSSSYTNNY</sequence>
<reference evidence="8" key="2">
    <citation type="journal article" date="2019" name="Curr. Biol.">
        <title>Chromatin organization in early land plants reveals an ancestral association between H3K27me3, transposons, and constitutive heterochromatin.</title>
        <authorList>
            <person name="Montgomery S.A."/>
            <person name="Tanizawa Y."/>
            <person name="Galik B."/>
            <person name="Wang N."/>
            <person name="Ito T."/>
            <person name="Mochizuki T."/>
            <person name="Akimcheva S."/>
            <person name="Bowman J."/>
            <person name="Cognat V."/>
            <person name="Drouard L."/>
            <person name="Ekker H."/>
            <person name="Houng S."/>
            <person name="Kohchi T."/>
            <person name="Lin S."/>
            <person name="Liu L.D."/>
            <person name="Nakamura Y."/>
            <person name="Valeeva L.R."/>
            <person name="Shakirov E.V."/>
            <person name="Shippen D.E."/>
            <person name="Wei W."/>
            <person name="Yagura M."/>
            <person name="Yamaoka S."/>
            <person name="Yamato K.T."/>
            <person name="Liu C."/>
            <person name="Berger F."/>
        </authorList>
    </citation>
    <scope>NUCLEOTIDE SEQUENCE [LARGE SCALE GENOMIC DNA]</scope>
    <source>
        <strain evidence="8">Tak-1</strain>
    </source>
</reference>
<dbReference type="SFLD" id="SFLDS00019">
    <property type="entry name" value="Glutathione_Transferase_(cytos"/>
    <property type="match status" value="1"/>
</dbReference>
<keyword evidence="5" id="KW-0732">Signal</keyword>
<feature type="chain" id="PRO_5042333733" description="glutathione transferase" evidence="5">
    <location>
        <begin position="19"/>
        <end position="216"/>
    </location>
</feature>
<dbReference type="FunFam" id="1.20.1050.10:FF:000004">
    <property type="entry name" value="Glutathione S-transferase F2"/>
    <property type="match status" value="1"/>
</dbReference>
<dbReference type="InterPro" id="IPR036282">
    <property type="entry name" value="Glutathione-S-Trfase_C_sf"/>
</dbReference>
<dbReference type="InterPro" id="IPR004046">
    <property type="entry name" value="GST_C"/>
</dbReference>
<reference evidence="9 10" key="1">
    <citation type="submission" date="2016-03" db="EMBL/GenBank/DDBJ databases">
        <title>Mechanisms controlling the formation of the plant cell surface in tip-growing cells are functionally conserved among land plants.</title>
        <authorList>
            <person name="Honkanen S."/>
            <person name="Jones V.A."/>
            <person name="Morieri G."/>
            <person name="Champion C."/>
            <person name="Hetherington A.J."/>
            <person name="Kelly S."/>
            <person name="Saint-Marcoux D."/>
            <person name="Proust H."/>
            <person name="Prescott H."/>
            <person name="Dolan L."/>
        </authorList>
    </citation>
    <scope>NUCLEOTIDE SEQUENCE [LARGE SCALE GENOMIC DNA]</scope>
    <source>
        <strain evidence="10">cv. Tak-1 and cv. Tak-2</strain>
        <tissue evidence="9">Whole gametophyte</tissue>
    </source>
</reference>
<dbReference type="PROSITE" id="PS50404">
    <property type="entry name" value="GST_NTER"/>
    <property type="match status" value="1"/>
</dbReference>
<dbReference type="PANTHER" id="PTHR43900:SF3">
    <property type="entry name" value="GLUTATHIONE S-TRANSFERASE RHO"/>
    <property type="match status" value="1"/>
</dbReference>
<dbReference type="InterPro" id="IPR004045">
    <property type="entry name" value="Glutathione_S-Trfase_N"/>
</dbReference>
<evidence type="ECO:0000259" key="6">
    <source>
        <dbReference type="PROSITE" id="PS50404"/>
    </source>
</evidence>
<keyword evidence="3" id="KW-0808">Transferase</keyword>
<dbReference type="GO" id="GO:0006749">
    <property type="term" value="P:glutathione metabolic process"/>
    <property type="evidence" value="ECO:0007669"/>
    <property type="project" value="TreeGrafter"/>
</dbReference>
<evidence type="ECO:0000313" key="8">
    <source>
        <dbReference type="EMBL" id="BBN10074.1"/>
    </source>
</evidence>
<dbReference type="Proteomes" id="UP001162541">
    <property type="component" value="Chromosome 5"/>
</dbReference>
<dbReference type="Pfam" id="PF13417">
    <property type="entry name" value="GST_N_3"/>
    <property type="match status" value="1"/>
</dbReference>
<gene>
    <name evidence="9" type="ORF">AXG93_1953s1430</name>
    <name evidence="8" type="ORF">Mp_5g00690</name>
</gene>
<proteinExistence type="inferred from homology"/>
<dbReference type="GO" id="GO:0005737">
    <property type="term" value="C:cytoplasm"/>
    <property type="evidence" value="ECO:0007669"/>
    <property type="project" value="TreeGrafter"/>
</dbReference>